<evidence type="ECO:0000259" key="1">
    <source>
        <dbReference type="Pfam" id="PF00932"/>
    </source>
</evidence>
<reference evidence="2" key="1">
    <citation type="journal article" date="2012" name="PLoS ONE">
        <title>Gene sets for utilization of primary and secondary nutrition supplies in the distal gut of endangered iberian lynx.</title>
        <authorList>
            <person name="Alcaide M."/>
            <person name="Messina E."/>
            <person name="Richter M."/>
            <person name="Bargiela R."/>
            <person name="Peplies J."/>
            <person name="Huws S.A."/>
            <person name="Newbold C.J."/>
            <person name="Golyshin P.N."/>
            <person name="Simon M.A."/>
            <person name="Lopez G."/>
            <person name="Yakimov M.M."/>
            <person name="Ferrer M."/>
        </authorList>
    </citation>
    <scope>NUCLEOTIDE SEQUENCE</scope>
</reference>
<gene>
    <name evidence="2" type="ORF">EVA_07228</name>
</gene>
<dbReference type="InterPro" id="IPR036415">
    <property type="entry name" value="Lamin_tail_dom_sf"/>
</dbReference>
<proteinExistence type="predicted"/>
<name>J9GVS2_9ZZZZ</name>
<dbReference type="SUPFAM" id="SSF74853">
    <property type="entry name" value="Lamin A/C globular tail domain"/>
    <property type="match status" value="1"/>
</dbReference>
<dbReference type="Gene3D" id="2.60.40.1260">
    <property type="entry name" value="Lamin Tail domain"/>
    <property type="match status" value="1"/>
</dbReference>
<dbReference type="InterPro" id="IPR001322">
    <property type="entry name" value="Lamin_tail_dom"/>
</dbReference>
<sequence length="109" mass="12546">MQTVDDPENSVNTNLSFSELDRENQKITIRNNGSEAVLMDGHILFSKRGGEFFRFPDGTQVLPGEYITVSCRGTWEDGELLWDEDKVWKKDDSARLYDPNFILLDEISK</sequence>
<accession>J9GVS2</accession>
<feature type="domain" description="LTD" evidence="1">
    <location>
        <begin position="10"/>
        <end position="107"/>
    </location>
</feature>
<organism evidence="2">
    <name type="scientific">gut metagenome</name>
    <dbReference type="NCBI Taxonomy" id="749906"/>
    <lineage>
        <taxon>unclassified sequences</taxon>
        <taxon>metagenomes</taxon>
        <taxon>organismal metagenomes</taxon>
    </lineage>
</organism>
<evidence type="ECO:0000313" key="2">
    <source>
        <dbReference type="EMBL" id="EJX04665.1"/>
    </source>
</evidence>
<comment type="caution">
    <text evidence="2">The sequence shown here is derived from an EMBL/GenBank/DDBJ whole genome shotgun (WGS) entry which is preliminary data.</text>
</comment>
<protein>
    <submittedName>
        <fullName evidence="2">Protein containing Intermediate filament</fullName>
    </submittedName>
</protein>
<dbReference type="Pfam" id="PF00932">
    <property type="entry name" value="LTD"/>
    <property type="match status" value="1"/>
</dbReference>
<dbReference type="AlphaFoldDB" id="J9GVS2"/>
<dbReference type="EMBL" id="AMCI01001735">
    <property type="protein sequence ID" value="EJX04665.1"/>
    <property type="molecule type" value="Genomic_DNA"/>
</dbReference>